<dbReference type="EMBL" id="LAZR01000868">
    <property type="protein sequence ID" value="KKN55871.1"/>
    <property type="molecule type" value="Genomic_DNA"/>
</dbReference>
<keyword evidence="1" id="KW-1133">Transmembrane helix</keyword>
<comment type="caution">
    <text evidence="2">The sequence shown here is derived from an EMBL/GenBank/DDBJ whole genome shotgun (WGS) entry which is preliminary data.</text>
</comment>
<keyword evidence="1" id="KW-0812">Transmembrane</keyword>
<reference evidence="2" key="1">
    <citation type="journal article" date="2015" name="Nature">
        <title>Complex archaea that bridge the gap between prokaryotes and eukaryotes.</title>
        <authorList>
            <person name="Spang A."/>
            <person name="Saw J.H."/>
            <person name="Jorgensen S.L."/>
            <person name="Zaremba-Niedzwiedzka K."/>
            <person name="Martijn J."/>
            <person name="Lind A.E."/>
            <person name="van Eijk R."/>
            <person name="Schleper C."/>
            <person name="Guy L."/>
            <person name="Ettema T.J."/>
        </authorList>
    </citation>
    <scope>NUCLEOTIDE SEQUENCE</scope>
</reference>
<organism evidence="2">
    <name type="scientific">marine sediment metagenome</name>
    <dbReference type="NCBI Taxonomy" id="412755"/>
    <lineage>
        <taxon>unclassified sequences</taxon>
        <taxon>metagenomes</taxon>
        <taxon>ecological metagenomes</taxon>
    </lineage>
</organism>
<feature type="transmembrane region" description="Helical" evidence="1">
    <location>
        <begin position="193"/>
        <end position="214"/>
    </location>
</feature>
<feature type="transmembrane region" description="Helical" evidence="1">
    <location>
        <begin position="285"/>
        <end position="306"/>
    </location>
</feature>
<sequence>MPREIKGIILSRLIILISIIFVPVAIFLIYNLADFNLWYSSDPIIKLVIIKILCPLVFSISWLFFLILFINRFANTIDNFDKTISVVPSRLKFFYGLNAIYILFIFVFPIITPIISVLSFASFAWRLTTLKRREWDDNSEVSFITKFMMVLFSIIPIFFTISVLPEFIILVGFLWEVIWAPLLPYLFSISYSLFTSLAIGALIILFYNSGISEYEQIYVEPSKKQILWNVKILEIFLFGFFLFLDIAKLAVINFFYMSGFIIIIFTSIVNFFRGKAKLKNFKSHFFGYFIAVVFIGSNVLFSTSLISEFLKIWSLIMSATLYIVVFIFTFLRME</sequence>
<accession>A0A0F9U3L0</accession>
<feature type="transmembrane region" description="Helical" evidence="1">
    <location>
        <begin position="12"/>
        <end position="32"/>
    </location>
</feature>
<dbReference type="AlphaFoldDB" id="A0A0F9U3L0"/>
<feature type="transmembrane region" description="Helical" evidence="1">
    <location>
        <begin position="99"/>
        <end position="123"/>
    </location>
</feature>
<feature type="transmembrane region" description="Helical" evidence="1">
    <location>
        <begin position="250"/>
        <end position="273"/>
    </location>
</feature>
<proteinExistence type="predicted"/>
<protein>
    <submittedName>
        <fullName evidence="2">Uncharacterized protein</fullName>
    </submittedName>
</protein>
<feature type="transmembrane region" description="Helical" evidence="1">
    <location>
        <begin position="312"/>
        <end position="331"/>
    </location>
</feature>
<evidence type="ECO:0000256" key="1">
    <source>
        <dbReference type="SAM" id="Phobius"/>
    </source>
</evidence>
<name>A0A0F9U3L0_9ZZZZ</name>
<evidence type="ECO:0000313" key="2">
    <source>
        <dbReference type="EMBL" id="KKN55871.1"/>
    </source>
</evidence>
<keyword evidence="1" id="KW-0472">Membrane</keyword>
<gene>
    <name evidence="2" type="ORF">LCGC14_0578120</name>
</gene>
<feature type="transmembrane region" description="Helical" evidence="1">
    <location>
        <begin position="44"/>
        <end position="70"/>
    </location>
</feature>